<evidence type="ECO:0000313" key="2">
    <source>
        <dbReference type="Proteomes" id="UP001597145"/>
    </source>
</evidence>
<dbReference type="Proteomes" id="UP001597145">
    <property type="component" value="Unassembled WGS sequence"/>
</dbReference>
<reference evidence="2" key="1">
    <citation type="journal article" date="2019" name="Int. J. Syst. Evol. Microbiol.">
        <title>The Global Catalogue of Microorganisms (GCM) 10K type strain sequencing project: providing services to taxonomists for standard genome sequencing and annotation.</title>
        <authorList>
            <consortium name="The Broad Institute Genomics Platform"/>
            <consortium name="The Broad Institute Genome Sequencing Center for Infectious Disease"/>
            <person name="Wu L."/>
            <person name="Ma J."/>
        </authorList>
    </citation>
    <scope>NUCLEOTIDE SEQUENCE [LARGE SCALE GENOMIC DNA]</scope>
    <source>
        <strain evidence="2">JCM 12165</strain>
    </source>
</reference>
<name>A0ABW4FFL7_9PSEU</name>
<protein>
    <submittedName>
        <fullName evidence="1">Uncharacterized protein</fullName>
    </submittedName>
</protein>
<comment type="caution">
    <text evidence="1">The sequence shown here is derived from an EMBL/GenBank/DDBJ whole genome shotgun (WGS) entry which is preliminary data.</text>
</comment>
<dbReference type="EMBL" id="JBHUCP010000003">
    <property type="protein sequence ID" value="MFD1528943.1"/>
    <property type="molecule type" value="Genomic_DNA"/>
</dbReference>
<accession>A0ABW4FFL7</accession>
<organism evidence="1 2">
    <name type="scientific">Pseudonocardia aurantiaca</name>
    <dbReference type="NCBI Taxonomy" id="75290"/>
    <lineage>
        <taxon>Bacteria</taxon>
        <taxon>Bacillati</taxon>
        <taxon>Actinomycetota</taxon>
        <taxon>Actinomycetes</taxon>
        <taxon>Pseudonocardiales</taxon>
        <taxon>Pseudonocardiaceae</taxon>
        <taxon>Pseudonocardia</taxon>
    </lineage>
</organism>
<dbReference type="RefSeq" id="WP_343984828.1">
    <property type="nucleotide sequence ID" value="NZ_BAAAJG010000025.1"/>
</dbReference>
<sequence>MSATDAIVAVQLTARSWSVIDATMDNTAANAMHGFDEATETAARDIRQAGWDQVPWVDGQWPPMDQS</sequence>
<gene>
    <name evidence="1" type="ORF">ACFSCY_05775</name>
</gene>
<keyword evidence="2" id="KW-1185">Reference proteome</keyword>
<evidence type="ECO:0000313" key="1">
    <source>
        <dbReference type="EMBL" id="MFD1528943.1"/>
    </source>
</evidence>
<proteinExistence type="predicted"/>